<comment type="caution">
    <text evidence="1">The sequence shown here is derived from an EMBL/GenBank/DDBJ whole genome shotgun (WGS) entry which is preliminary data.</text>
</comment>
<dbReference type="EMBL" id="LAZR01024003">
    <property type="protein sequence ID" value="KKL76575.1"/>
    <property type="molecule type" value="Genomic_DNA"/>
</dbReference>
<dbReference type="Gene3D" id="3.40.50.10400">
    <property type="entry name" value="Hypothetical protein PA1492"/>
    <property type="match status" value="1"/>
</dbReference>
<dbReference type="Pfam" id="PF14359">
    <property type="entry name" value="DUF4406"/>
    <property type="match status" value="1"/>
</dbReference>
<proteinExistence type="predicted"/>
<dbReference type="InterPro" id="IPR025518">
    <property type="entry name" value="DUF4406"/>
</dbReference>
<protein>
    <recommendedName>
        <fullName evidence="2">DUF4406 domain-containing protein</fullName>
    </recommendedName>
</protein>
<accession>A0A0F9H4L0</accession>
<name>A0A0F9H4L0_9ZZZZ</name>
<reference evidence="1" key="1">
    <citation type="journal article" date="2015" name="Nature">
        <title>Complex archaea that bridge the gap between prokaryotes and eukaryotes.</title>
        <authorList>
            <person name="Spang A."/>
            <person name="Saw J.H."/>
            <person name="Jorgensen S.L."/>
            <person name="Zaremba-Niedzwiedzka K."/>
            <person name="Martijn J."/>
            <person name="Lind A.E."/>
            <person name="van Eijk R."/>
            <person name="Schleper C."/>
            <person name="Guy L."/>
            <person name="Ettema T.J."/>
        </authorList>
    </citation>
    <scope>NUCLEOTIDE SEQUENCE</scope>
</reference>
<evidence type="ECO:0000313" key="1">
    <source>
        <dbReference type="EMBL" id="KKL76575.1"/>
    </source>
</evidence>
<evidence type="ECO:0008006" key="2">
    <source>
        <dbReference type="Google" id="ProtNLM"/>
    </source>
</evidence>
<gene>
    <name evidence="1" type="ORF">LCGC14_2043510</name>
</gene>
<dbReference type="SUPFAM" id="SSF52309">
    <property type="entry name" value="N-(deoxy)ribosyltransferase-like"/>
    <property type="match status" value="1"/>
</dbReference>
<dbReference type="AlphaFoldDB" id="A0A0F9H4L0"/>
<sequence length="127" mass="14421">MKKSCYIAGPMRGIPEYNYPVFMSATELLRNLDWKVYNPAEMDIKAEPETDWTALTLEQQKIHDTVVNIRQFADRDINIILHKLRAENGDAIFTLPGWESSIGALAEIAVARWVLLPIIPIDLLVAI</sequence>
<organism evidence="1">
    <name type="scientific">marine sediment metagenome</name>
    <dbReference type="NCBI Taxonomy" id="412755"/>
    <lineage>
        <taxon>unclassified sequences</taxon>
        <taxon>metagenomes</taxon>
        <taxon>ecological metagenomes</taxon>
    </lineage>
</organism>